<evidence type="ECO:0000313" key="2">
    <source>
        <dbReference type="Proteomes" id="UP000075502"/>
    </source>
</evidence>
<proteinExistence type="predicted"/>
<dbReference type="PROSITE" id="PS51257">
    <property type="entry name" value="PROKAR_LIPOPROTEIN"/>
    <property type="match status" value="1"/>
</dbReference>
<sequence>MSMRAKGMVLSIIGLIGLIGAGCAKSEEEIQEEFDAIVAESNACNDASECVYATPGCPLGCFVAVNSAKKAYVEEEARALVEDYNGFGRYCAYECVAPGPLECAAGRCQEGDASP</sequence>
<organism evidence="1 2">
    <name type="scientific">Sorangium cellulosum</name>
    <name type="common">Polyangium cellulosum</name>
    <dbReference type="NCBI Taxonomy" id="56"/>
    <lineage>
        <taxon>Bacteria</taxon>
        <taxon>Pseudomonadati</taxon>
        <taxon>Myxococcota</taxon>
        <taxon>Polyangia</taxon>
        <taxon>Polyangiales</taxon>
        <taxon>Polyangiaceae</taxon>
        <taxon>Sorangium</taxon>
    </lineage>
</organism>
<protein>
    <submittedName>
        <fullName evidence="1">Uncharacterized protein</fullName>
    </submittedName>
</protein>
<reference evidence="1 2" key="1">
    <citation type="submission" date="2014-02" db="EMBL/GenBank/DDBJ databases">
        <title>The small core and large imbalanced accessory genome model reveals a collaborative survival strategy of Sorangium cellulosum strains in nature.</title>
        <authorList>
            <person name="Han K."/>
            <person name="Peng R."/>
            <person name="Blom J."/>
            <person name="Li Y.-Z."/>
        </authorList>
    </citation>
    <scope>NUCLEOTIDE SEQUENCE [LARGE SCALE GENOMIC DNA]</scope>
    <source>
        <strain evidence="1 2">So0007-03</strain>
    </source>
</reference>
<gene>
    <name evidence="1" type="ORF">BE21_23295</name>
</gene>
<dbReference type="AlphaFoldDB" id="A0A150TVB3"/>
<evidence type="ECO:0000313" key="1">
    <source>
        <dbReference type="EMBL" id="KYG08507.1"/>
    </source>
</evidence>
<dbReference type="Proteomes" id="UP000075502">
    <property type="component" value="Unassembled WGS sequence"/>
</dbReference>
<dbReference type="EMBL" id="JEME01000964">
    <property type="protein sequence ID" value="KYG08507.1"/>
    <property type="molecule type" value="Genomic_DNA"/>
</dbReference>
<accession>A0A150TVB3</accession>
<comment type="caution">
    <text evidence="1">The sequence shown here is derived from an EMBL/GenBank/DDBJ whole genome shotgun (WGS) entry which is preliminary data.</text>
</comment>
<name>A0A150TVB3_SORCE</name>